<dbReference type="RefSeq" id="WP_152838456.1">
    <property type="nucleotide sequence ID" value="NZ_WHUG01000004.1"/>
</dbReference>
<name>A0A6A7N286_9BURK</name>
<feature type="transmembrane region" description="Helical" evidence="1">
    <location>
        <begin position="39"/>
        <end position="57"/>
    </location>
</feature>
<evidence type="ECO:0000256" key="1">
    <source>
        <dbReference type="SAM" id="Phobius"/>
    </source>
</evidence>
<organism evidence="2 3">
    <name type="scientific">Rugamonas aquatica</name>
    <dbReference type="NCBI Taxonomy" id="2743357"/>
    <lineage>
        <taxon>Bacteria</taxon>
        <taxon>Pseudomonadati</taxon>
        <taxon>Pseudomonadota</taxon>
        <taxon>Betaproteobacteria</taxon>
        <taxon>Burkholderiales</taxon>
        <taxon>Oxalobacteraceae</taxon>
        <taxon>Telluria group</taxon>
        <taxon>Rugamonas</taxon>
    </lineage>
</organism>
<keyword evidence="3" id="KW-1185">Reference proteome</keyword>
<keyword evidence="1" id="KW-0812">Transmembrane</keyword>
<evidence type="ECO:0000313" key="2">
    <source>
        <dbReference type="EMBL" id="MQA39184.1"/>
    </source>
</evidence>
<keyword evidence="1" id="KW-0472">Membrane</keyword>
<protein>
    <submittedName>
        <fullName evidence="2">Uncharacterized protein</fullName>
    </submittedName>
</protein>
<sequence>MMRFQPNRATLVSVAASIVGIALVANAVFLVLGGQLGHALMRAGLGLYCCIWAFVPYDDFFRVARMPVGLDDSAERNAYAKLFPPSLLPAMWLSMALMFGGFVYNVVDVFR</sequence>
<dbReference type="Proteomes" id="UP000440498">
    <property type="component" value="Unassembled WGS sequence"/>
</dbReference>
<feature type="transmembrane region" description="Helical" evidence="1">
    <location>
        <begin position="87"/>
        <end position="107"/>
    </location>
</feature>
<reference evidence="2 3" key="1">
    <citation type="submission" date="2019-10" db="EMBL/GenBank/DDBJ databases">
        <title>Two novel species isolated from a subtropical stream in China.</title>
        <authorList>
            <person name="Lu H."/>
        </authorList>
    </citation>
    <scope>NUCLEOTIDE SEQUENCE [LARGE SCALE GENOMIC DNA]</scope>
    <source>
        <strain evidence="2 3">FT29W</strain>
    </source>
</reference>
<comment type="caution">
    <text evidence="2">The sequence shown here is derived from an EMBL/GenBank/DDBJ whole genome shotgun (WGS) entry which is preliminary data.</text>
</comment>
<feature type="transmembrane region" description="Helical" evidence="1">
    <location>
        <begin position="12"/>
        <end position="32"/>
    </location>
</feature>
<accession>A0A6A7N286</accession>
<dbReference type="EMBL" id="WHUG01000004">
    <property type="protein sequence ID" value="MQA39184.1"/>
    <property type="molecule type" value="Genomic_DNA"/>
</dbReference>
<dbReference type="AlphaFoldDB" id="A0A6A7N286"/>
<keyword evidence="1" id="KW-1133">Transmembrane helix</keyword>
<gene>
    <name evidence="2" type="ORF">GEV02_13590</name>
</gene>
<evidence type="ECO:0000313" key="3">
    <source>
        <dbReference type="Proteomes" id="UP000440498"/>
    </source>
</evidence>
<proteinExistence type="predicted"/>